<sequence>MLKEVKISLFVNEVSVIDQFARLSFQQKVSLLVAIGVLIMAFWYFSPGILKGIYDAGYRMGQSIALWLK</sequence>
<feature type="transmembrane region" description="Helical" evidence="1">
    <location>
        <begin position="29"/>
        <end position="46"/>
    </location>
</feature>
<keyword evidence="1" id="KW-1133">Transmembrane helix</keyword>
<protein>
    <submittedName>
        <fullName evidence="2">Uncharacterized protein</fullName>
    </submittedName>
</protein>
<gene>
    <name evidence="2" type="ORF">BWR10_11450</name>
</gene>
<dbReference type="EMBL" id="MTJY01000049">
    <property type="protein sequence ID" value="ONN73875.1"/>
    <property type="molecule type" value="Genomic_DNA"/>
</dbReference>
<dbReference type="AlphaFoldDB" id="A0AAC9Q2S4"/>
<evidence type="ECO:0000313" key="2">
    <source>
        <dbReference type="EMBL" id="ONN73875.1"/>
    </source>
</evidence>
<comment type="caution">
    <text evidence="2">The sequence shown here is derived from an EMBL/GenBank/DDBJ whole genome shotgun (WGS) entry which is preliminary data.</text>
</comment>
<keyword evidence="1" id="KW-0812">Transmembrane</keyword>
<evidence type="ECO:0000313" key="3">
    <source>
        <dbReference type="Proteomes" id="UP000189067"/>
    </source>
</evidence>
<name>A0AAC9Q2S4_LACRH</name>
<accession>A0AAC9Q2S4</accession>
<dbReference type="Proteomes" id="UP000189067">
    <property type="component" value="Unassembled WGS sequence"/>
</dbReference>
<evidence type="ECO:0000256" key="1">
    <source>
        <dbReference type="SAM" id="Phobius"/>
    </source>
</evidence>
<reference evidence="2 3" key="1">
    <citation type="submission" date="2017-01" db="EMBL/GenBank/DDBJ databases">
        <title>In silico prediction, in vitro antibacterial spectrum and physicochemical properties of a putative bacteriocin produced by Lactobacillus rhamnosus strain L156.4.</title>
        <authorList>
            <person name="Silveira A.M."/>
            <person name="Monteiro A.S."/>
            <person name="Santos V.L."/>
            <person name="Nicoli J.R."/>
            <person name="Azevedo V."/>
            <person name="Soares S.C."/>
            <person name="Castro-Oliveira L."/>
            <person name="Dias-Souza M.V."/>
            <person name="Nardi R.M."/>
        </authorList>
    </citation>
    <scope>NUCLEOTIDE SEQUENCE [LARGE SCALE GENOMIC DNA]</scope>
    <source>
        <strain evidence="2 3">L156.4</strain>
    </source>
</reference>
<proteinExistence type="predicted"/>
<keyword evidence="1" id="KW-0472">Membrane</keyword>
<organism evidence="2 3">
    <name type="scientific">Lacticaseibacillus rhamnosus</name>
    <name type="common">Lactobacillus rhamnosus</name>
    <dbReference type="NCBI Taxonomy" id="47715"/>
    <lineage>
        <taxon>Bacteria</taxon>
        <taxon>Bacillati</taxon>
        <taxon>Bacillota</taxon>
        <taxon>Bacilli</taxon>
        <taxon>Lactobacillales</taxon>
        <taxon>Lactobacillaceae</taxon>
        <taxon>Lacticaseibacillus</taxon>
    </lineage>
</organism>